<accession>A0ABQ6MC33</accession>
<evidence type="ECO:0000256" key="3">
    <source>
        <dbReference type="PROSITE-ProRule" id="PRU00221"/>
    </source>
</evidence>
<dbReference type="InterPro" id="IPR036322">
    <property type="entry name" value="WD40_repeat_dom_sf"/>
</dbReference>
<gene>
    <name evidence="4" type="ORF">TeGR_g3368</name>
</gene>
<feature type="repeat" description="WD" evidence="3">
    <location>
        <begin position="26"/>
        <end position="61"/>
    </location>
</feature>
<dbReference type="PROSITE" id="PS50294">
    <property type="entry name" value="WD_REPEATS_REGION"/>
    <property type="match status" value="1"/>
</dbReference>
<dbReference type="Pfam" id="PF00400">
    <property type="entry name" value="WD40"/>
    <property type="match status" value="1"/>
</dbReference>
<comment type="caution">
    <text evidence="4">The sequence shown here is derived from an EMBL/GenBank/DDBJ whole genome shotgun (WGS) entry which is preliminary data.</text>
</comment>
<dbReference type="InterPro" id="IPR019775">
    <property type="entry name" value="WD40_repeat_CS"/>
</dbReference>
<dbReference type="PROSITE" id="PS00678">
    <property type="entry name" value="WD_REPEATS_1"/>
    <property type="match status" value="1"/>
</dbReference>
<dbReference type="PROSITE" id="PS50082">
    <property type="entry name" value="WD_REPEATS_2"/>
    <property type="match status" value="1"/>
</dbReference>
<evidence type="ECO:0000313" key="5">
    <source>
        <dbReference type="Proteomes" id="UP001165060"/>
    </source>
</evidence>
<evidence type="ECO:0000313" key="4">
    <source>
        <dbReference type="EMBL" id="GMI23059.1"/>
    </source>
</evidence>
<dbReference type="PANTHER" id="PTHR19919">
    <property type="entry name" value="WD REPEAT CONTAINING PROTEIN"/>
    <property type="match status" value="1"/>
</dbReference>
<dbReference type="InterPro" id="IPR001680">
    <property type="entry name" value="WD40_rpt"/>
</dbReference>
<keyword evidence="1 3" id="KW-0853">WD repeat</keyword>
<dbReference type="InterPro" id="IPR015943">
    <property type="entry name" value="WD40/YVTN_repeat-like_dom_sf"/>
</dbReference>
<dbReference type="SMART" id="SM00320">
    <property type="entry name" value="WD40"/>
    <property type="match status" value="1"/>
</dbReference>
<sequence length="106" mass="11503">MATVQADSNKTVILDIRVPSFPVAELAGHANAVNAVAWAPHSSCHVCTAGDDNHALIWDLSAMPSAIEDPILAYDAKHEINNLLWSTTQPDWVSIAFSDKLQILRV</sequence>
<keyword evidence="5" id="KW-1185">Reference proteome</keyword>
<name>A0ABQ6MC33_9STRA</name>
<keyword evidence="2" id="KW-0677">Repeat</keyword>
<dbReference type="Gene3D" id="2.130.10.10">
    <property type="entry name" value="YVTN repeat-like/Quinoprotein amine dehydrogenase"/>
    <property type="match status" value="1"/>
</dbReference>
<protein>
    <submittedName>
        <fullName evidence="4">Uncharacterized protein</fullName>
    </submittedName>
</protein>
<dbReference type="Proteomes" id="UP001165060">
    <property type="component" value="Unassembled WGS sequence"/>
</dbReference>
<organism evidence="4 5">
    <name type="scientific">Tetraparma gracilis</name>
    <dbReference type="NCBI Taxonomy" id="2962635"/>
    <lineage>
        <taxon>Eukaryota</taxon>
        <taxon>Sar</taxon>
        <taxon>Stramenopiles</taxon>
        <taxon>Ochrophyta</taxon>
        <taxon>Bolidophyceae</taxon>
        <taxon>Parmales</taxon>
        <taxon>Triparmaceae</taxon>
        <taxon>Tetraparma</taxon>
    </lineage>
</organism>
<dbReference type="SUPFAM" id="SSF50978">
    <property type="entry name" value="WD40 repeat-like"/>
    <property type="match status" value="1"/>
</dbReference>
<reference evidence="4 5" key="1">
    <citation type="journal article" date="2023" name="Commun. Biol.">
        <title>Genome analysis of Parmales, the sister group of diatoms, reveals the evolutionary specialization of diatoms from phago-mixotrophs to photoautotrophs.</title>
        <authorList>
            <person name="Ban H."/>
            <person name="Sato S."/>
            <person name="Yoshikawa S."/>
            <person name="Yamada K."/>
            <person name="Nakamura Y."/>
            <person name="Ichinomiya M."/>
            <person name="Sato N."/>
            <person name="Blanc-Mathieu R."/>
            <person name="Endo H."/>
            <person name="Kuwata A."/>
            <person name="Ogata H."/>
        </authorList>
    </citation>
    <scope>NUCLEOTIDE SEQUENCE [LARGE SCALE GENOMIC DNA]</scope>
</reference>
<evidence type="ECO:0000256" key="2">
    <source>
        <dbReference type="ARBA" id="ARBA00022737"/>
    </source>
</evidence>
<proteinExistence type="predicted"/>
<dbReference type="InterPro" id="IPR045159">
    <property type="entry name" value="DCAF7-like"/>
</dbReference>
<evidence type="ECO:0000256" key="1">
    <source>
        <dbReference type="ARBA" id="ARBA00022574"/>
    </source>
</evidence>
<dbReference type="EMBL" id="BRYB01001315">
    <property type="protein sequence ID" value="GMI23059.1"/>
    <property type="molecule type" value="Genomic_DNA"/>
</dbReference>